<dbReference type="Proteomes" id="UP001138500">
    <property type="component" value="Unassembled WGS sequence"/>
</dbReference>
<protein>
    <submittedName>
        <fullName evidence="2">Uncharacterized protein</fullName>
    </submittedName>
</protein>
<dbReference type="EMBL" id="RIBY02000202">
    <property type="protein sequence ID" value="KAH9844933.1"/>
    <property type="molecule type" value="Genomic_DNA"/>
</dbReference>
<accession>A0A9W7T0E7</accession>
<sequence length="112" mass="12213">MAERRRWGSEGGEAMAGRRWRGGDGGEATVGKRRRGGVHRGMGKARRDPGKAGRERHGQGREVVGSAADDNRKEARPARGRMKQKLCTKVLSKIHLVCLGFAPKSYSTPDTS</sequence>
<evidence type="ECO:0000256" key="1">
    <source>
        <dbReference type="SAM" id="MobiDB-lite"/>
    </source>
</evidence>
<reference evidence="2 3" key="2">
    <citation type="journal article" date="2021" name="Curr. Genet.">
        <title>Genetic response to nitrogen starvation in the aggressive Eucalyptus foliar pathogen Teratosphaeria destructans.</title>
        <authorList>
            <person name="Havenga M."/>
            <person name="Wingfield B.D."/>
            <person name="Wingfield M.J."/>
            <person name="Dreyer L.L."/>
            <person name="Roets F."/>
            <person name="Aylward J."/>
        </authorList>
    </citation>
    <scope>NUCLEOTIDE SEQUENCE [LARGE SCALE GENOMIC DNA]</scope>
    <source>
        <strain evidence="2">CMW44962</strain>
    </source>
</reference>
<organism evidence="2 3">
    <name type="scientific">Teratosphaeria destructans</name>
    <dbReference type="NCBI Taxonomy" id="418781"/>
    <lineage>
        <taxon>Eukaryota</taxon>
        <taxon>Fungi</taxon>
        <taxon>Dikarya</taxon>
        <taxon>Ascomycota</taxon>
        <taxon>Pezizomycotina</taxon>
        <taxon>Dothideomycetes</taxon>
        <taxon>Dothideomycetidae</taxon>
        <taxon>Mycosphaerellales</taxon>
        <taxon>Teratosphaeriaceae</taxon>
        <taxon>Teratosphaeria</taxon>
    </lineage>
</organism>
<proteinExistence type="predicted"/>
<name>A0A9W7T0E7_9PEZI</name>
<feature type="region of interest" description="Disordered" evidence="1">
    <location>
        <begin position="1"/>
        <end position="84"/>
    </location>
</feature>
<dbReference type="AlphaFoldDB" id="A0A9W7T0E7"/>
<feature type="compositionally biased region" description="Basic and acidic residues" evidence="1">
    <location>
        <begin position="45"/>
        <end position="60"/>
    </location>
</feature>
<gene>
    <name evidence="2" type="ORF">Tdes44962_MAKER07044</name>
</gene>
<reference evidence="2 3" key="1">
    <citation type="journal article" date="2018" name="IMA Fungus">
        <title>IMA Genome-F 10: Nine draft genome sequences of Claviceps purpurea s.lat., including C. arundinis, C. humidiphila, and C. cf. spartinae, pseudomolecules for the pitch canker pathogen Fusarium circinatum, draft genome of Davidsoniella eucalypti, Grosmannia galeiformis, Quambalaria eucalypti, and Teratosphaeria destructans.</title>
        <authorList>
            <person name="Wingfield B.D."/>
            <person name="Liu M."/>
            <person name="Nguyen H.D."/>
            <person name="Lane F.A."/>
            <person name="Morgan S.W."/>
            <person name="De Vos L."/>
            <person name="Wilken P.M."/>
            <person name="Duong T.A."/>
            <person name="Aylward J."/>
            <person name="Coetzee M.P."/>
            <person name="Dadej K."/>
            <person name="De Beer Z.W."/>
            <person name="Findlay W."/>
            <person name="Havenga M."/>
            <person name="Kolarik M."/>
            <person name="Menzies J.G."/>
            <person name="Naidoo K."/>
            <person name="Pochopski O."/>
            <person name="Shoukouhi P."/>
            <person name="Santana Q.C."/>
            <person name="Seifert K.A."/>
            <person name="Soal N."/>
            <person name="Steenkamp E.T."/>
            <person name="Tatham C.T."/>
            <person name="van der Nest M.A."/>
            <person name="Wingfield M.J."/>
        </authorList>
    </citation>
    <scope>NUCLEOTIDE SEQUENCE [LARGE SCALE GENOMIC DNA]</scope>
    <source>
        <strain evidence="2">CMW44962</strain>
    </source>
</reference>
<evidence type="ECO:0000313" key="3">
    <source>
        <dbReference type="Proteomes" id="UP001138500"/>
    </source>
</evidence>
<feature type="compositionally biased region" description="Basic residues" evidence="1">
    <location>
        <begin position="31"/>
        <end position="44"/>
    </location>
</feature>
<comment type="caution">
    <text evidence="2">The sequence shown here is derived from an EMBL/GenBank/DDBJ whole genome shotgun (WGS) entry which is preliminary data.</text>
</comment>
<keyword evidence="3" id="KW-1185">Reference proteome</keyword>
<evidence type="ECO:0000313" key="2">
    <source>
        <dbReference type="EMBL" id="KAH9844933.1"/>
    </source>
</evidence>